<evidence type="ECO:0000256" key="5">
    <source>
        <dbReference type="ARBA" id="ARBA00022692"/>
    </source>
</evidence>
<feature type="transmembrane region" description="Helical" evidence="11">
    <location>
        <begin position="43"/>
        <end position="62"/>
    </location>
</feature>
<evidence type="ECO:0000313" key="14">
    <source>
        <dbReference type="Proteomes" id="UP000004324"/>
    </source>
</evidence>
<keyword evidence="8" id="KW-0406">Ion transport</keyword>
<feature type="transmembrane region" description="Helical" evidence="11">
    <location>
        <begin position="213"/>
        <end position="235"/>
    </location>
</feature>
<evidence type="ECO:0000256" key="6">
    <source>
        <dbReference type="ARBA" id="ARBA00022989"/>
    </source>
</evidence>
<feature type="transmembrane region" description="Helical" evidence="11">
    <location>
        <begin position="256"/>
        <end position="284"/>
    </location>
</feature>
<feature type="transmembrane region" description="Helical" evidence="11">
    <location>
        <begin position="304"/>
        <end position="322"/>
    </location>
</feature>
<evidence type="ECO:0000256" key="7">
    <source>
        <dbReference type="ARBA" id="ARBA00023053"/>
    </source>
</evidence>
<feature type="transmembrane region" description="Helical" evidence="11">
    <location>
        <begin position="329"/>
        <end position="352"/>
    </location>
</feature>
<dbReference type="GO" id="GO:0015297">
    <property type="term" value="F:antiporter activity"/>
    <property type="evidence" value="ECO:0007669"/>
    <property type="project" value="UniProtKB-KW"/>
</dbReference>
<evidence type="ECO:0000256" key="3">
    <source>
        <dbReference type="ARBA" id="ARBA00022448"/>
    </source>
</evidence>
<feature type="transmembrane region" description="Helical" evidence="11">
    <location>
        <begin position="111"/>
        <end position="132"/>
    </location>
</feature>
<dbReference type="Proteomes" id="UP000004324">
    <property type="component" value="Unassembled WGS sequence"/>
</dbReference>
<keyword evidence="4" id="KW-0050">Antiport</keyword>
<feature type="transmembrane region" description="Helical" evidence="11">
    <location>
        <begin position="390"/>
        <end position="413"/>
    </location>
</feature>
<evidence type="ECO:0000256" key="11">
    <source>
        <dbReference type="SAM" id="Phobius"/>
    </source>
</evidence>
<evidence type="ECO:0000256" key="10">
    <source>
        <dbReference type="ARBA" id="ARBA00023201"/>
    </source>
</evidence>
<evidence type="ECO:0000256" key="9">
    <source>
        <dbReference type="ARBA" id="ARBA00023136"/>
    </source>
</evidence>
<dbReference type="EMBL" id="AKVJ01000055">
    <property type="protein sequence ID" value="EIW16645.1"/>
    <property type="molecule type" value="Genomic_DNA"/>
</dbReference>
<evidence type="ECO:0000259" key="12">
    <source>
        <dbReference type="Pfam" id="PF00999"/>
    </source>
</evidence>
<gene>
    <name evidence="13" type="ORF">FB4_0665</name>
</gene>
<keyword evidence="3" id="KW-0813">Transport</keyword>
<dbReference type="AlphaFoldDB" id="I8RFY3"/>
<sequence length="421" mass="46713">MNVGNFIFLSDLELTTFLFAIMLLLVSAHSFAYVFHLLGLPKVIGEISGGIILGPSILGFFQPDIYKLVFNAFESEGKLISSIYYFGLVLLMFITGFETQRSFNKEDKKITGVLVSATIFPFLAGWIAPQYYDFSFFLGEKQNIIALKIIIAISTAVTSIPVISRIFIDLNIMDTRFAKIVLTTATIHDLILWVALAIATGLVNHGGVSTTNIIYTVLITLVFFITMLLIMPRLVNFLTNNRFNFLLKSSLDGYTLCICLLLVIIAIILHVNIAFGAFLAGIILGPLSNDTFKVVQRNIKRFSLAFFIPIYFSVIGLKLDLIHSFDLSFCVLFLLFSSLFQIGGSFVAVKLIKLDNLSSFNFAVAMNTRGGPGIVIATIAYDIGIINETLFVTLVIIAIITSIFAGYWFQILLSKGYHLLK</sequence>
<comment type="similarity">
    <text evidence="2">Belongs to the monovalent cation:proton antiporter 2 (CPA2) transporter (TC 2.A.37) family.</text>
</comment>
<accession>I8RFY3</accession>
<keyword evidence="6 11" id="KW-1133">Transmembrane helix</keyword>
<dbReference type="Pfam" id="PF00999">
    <property type="entry name" value="Na_H_Exchanger"/>
    <property type="match status" value="1"/>
</dbReference>
<protein>
    <submittedName>
        <fullName evidence="13">Sodium/hydrogen exchanger</fullName>
    </submittedName>
</protein>
<feature type="transmembrane region" description="Helical" evidence="11">
    <location>
        <begin position="180"/>
        <end position="201"/>
    </location>
</feature>
<dbReference type="GO" id="GO:1902600">
    <property type="term" value="P:proton transmembrane transport"/>
    <property type="evidence" value="ECO:0007669"/>
    <property type="project" value="InterPro"/>
</dbReference>
<evidence type="ECO:0000256" key="4">
    <source>
        <dbReference type="ARBA" id="ARBA00022449"/>
    </source>
</evidence>
<dbReference type="RefSeq" id="WP_007936895.1">
    <property type="nucleotide sequence ID" value="NZ_AKVJ01000055.1"/>
</dbReference>
<keyword evidence="10" id="KW-0739">Sodium transport</keyword>
<reference evidence="13 14" key="1">
    <citation type="journal article" date="2012" name="J. Bacteriol.">
        <title>Draft Genome Sequences for Two Metal-Reducing Pelosinus fermentans Strains Isolated from a Cr(VI)-Contaminated Site and for Type Strain R7.</title>
        <authorList>
            <person name="Brown S.D."/>
            <person name="Podar M."/>
            <person name="Klingeman D.M."/>
            <person name="Johnson C.M."/>
            <person name="Yang Z.K."/>
            <person name="Utturkar S.M."/>
            <person name="Land M.L."/>
            <person name="Mosher J.J."/>
            <person name="Hurt R.A.Jr."/>
            <person name="Phelps T.J."/>
            <person name="Palumbo A.V."/>
            <person name="Arkin A.P."/>
            <person name="Hazen T.C."/>
            <person name="Elias D.A."/>
        </authorList>
    </citation>
    <scope>NUCLEOTIDE SEQUENCE [LARGE SCALE GENOMIC DNA]</scope>
    <source>
        <strain evidence="13 14">B4</strain>
    </source>
</reference>
<feature type="transmembrane region" description="Helical" evidence="11">
    <location>
        <begin position="16"/>
        <end position="36"/>
    </location>
</feature>
<dbReference type="PANTHER" id="PTHR43562">
    <property type="entry name" value="NAPA-TYPE SODIUM/HYDROGEN ANTIPORTER"/>
    <property type="match status" value="1"/>
</dbReference>
<evidence type="ECO:0000313" key="13">
    <source>
        <dbReference type="EMBL" id="EIW16645.1"/>
    </source>
</evidence>
<feature type="domain" description="Cation/H+ exchanger transmembrane" evidence="12">
    <location>
        <begin position="27"/>
        <end position="414"/>
    </location>
</feature>
<evidence type="ECO:0000256" key="2">
    <source>
        <dbReference type="ARBA" id="ARBA00005551"/>
    </source>
</evidence>
<dbReference type="GO" id="GO:0006814">
    <property type="term" value="P:sodium ion transport"/>
    <property type="evidence" value="ECO:0007669"/>
    <property type="project" value="UniProtKB-KW"/>
</dbReference>
<dbReference type="PATRIC" id="fig|1149862.3.peg.3650"/>
<dbReference type="Gene3D" id="1.20.1530.20">
    <property type="match status" value="1"/>
</dbReference>
<dbReference type="OrthoDB" id="9793589at2"/>
<dbReference type="GO" id="GO:0016020">
    <property type="term" value="C:membrane"/>
    <property type="evidence" value="ECO:0007669"/>
    <property type="project" value="UniProtKB-SubCell"/>
</dbReference>
<dbReference type="PANTHER" id="PTHR43562:SF3">
    <property type="entry name" value="SODIUM ION_PROTON EXCHANGER (EUROFUNG)"/>
    <property type="match status" value="1"/>
</dbReference>
<proteinExistence type="inferred from homology"/>
<keyword evidence="5 11" id="KW-0812">Transmembrane</keyword>
<feature type="transmembrane region" description="Helical" evidence="11">
    <location>
        <begin position="82"/>
        <end position="99"/>
    </location>
</feature>
<keyword evidence="9 11" id="KW-0472">Membrane</keyword>
<name>I8RFY3_9FIRM</name>
<keyword evidence="7" id="KW-0915">Sodium</keyword>
<evidence type="ECO:0000256" key="1">
    <source>
        <dbReference type="ARBA" id="ARBA00004141"/>
    </source>
</evidence>
<feature type="transmembrane region" description="Helical" evidence="11">
    <location>
        <begin position="144"/>
        <end position="168"/>
    </location>
</feature>
<organism evidence="13 14">
    <name type="scientific">Pelosinus fermentans B4</name>
    <dbReference type="NCBI Taxonomy" id="1149862"/>
    <lineage>
        <taxon>Bacteria</taxon>
        <taxon>Bacillati</taxon>
        <taxon>Bacillota</taxon>
        <taxon>Negativicutes</taxon>
        <taxon>Selenomonadales</taxon>
        <taxon>Sporomusaceae</taxon>
        <taxon>Pelosinus</taxon>
    </lineage>
</organism>
<comment type="subcellular location">
    <subcellularLocation>
        <location evidence="1">Membrane</location>
        <topology evidence="1">Multi-pass membrane protein</topology>
    </subcellularLocation>
</comment>
<keyword evidence="14" id="KW-1185">Reference proteome</keyword>
<dbReference type="InterPro" id="IPR038770">
    <property type="entry name" value="Na+/solute_symporter_sf"/>
</dbReference>
<comment type="caution">
    <text evidence="13">The sequence shown here is derived from an EMBL/GenBank/DDBJ whole genome shotgun (WGS) entry which is preliminary data.</text>
</comment>
<dbReference type="InterPro" id="IPR006153">
    <property type="entry name" value="Cation/H_exchanger_TM"/>
</dbReference>
<evidence type="ECO:0000256" key="8">
    <source>
        <dbReference type="ARBA" id="ARBA00023065"/>
    </source>
</evidence>